<keyword evidence="2" id="KW-0175">Coiled coil</keyword>
<dbReference type="InterPro" id="IPR019734">
    <property type="entry name" value="TPR_rpt"/>
</dbReference>
<organism evidence="5">
    <name type="scientific">Alexandrium monilatum</name>
    <dbReference type="NCBI Taxonomy" id="311494"/>
    <lineage>
        <taxon>Eukaryota</taxon>
        <taxon>Sar</taxon>
        <taxon>Alveolata</taxon>
        <taxon>Dinophyceae</taxon>
        <taxon>Gonyaulacales</taxon>
        <taxon>Pyrocystaceae</taxon>
        <taxon>Alexandrium</taxon>
    </lineage>
</organism>
<dbReference type="SUPFAM" id="SSF46565">
    <property type="entry name" value="Chaperone J-domain"/>
    <property type="match status" value="1"/>
</dbReference>
<dbReference type="SMART" id="SM00271">
    <property type="entry name" value="DnaJ"/>
    <property type="match status" value="1"/>
</dbReference>
<feature type="domain" description="J" evidence="4">
    <location>
        <begin position="115"/>
        <end position="185"/>
    </location>
</feature>
<evidence type="ECO:0000256" key="3">
    <source>
        <dbReference type="SAM" id="MobiDB-lite"/>
    </source>
</evidence>
<evidence type="ECO:0000256" key="1">
    <source>
        <dbReference type="PROSITE-ProRule" id="PRU00339"/>
    </source>
</evidence>
<evidence type="ECO:0000259" key="4">
    <source>
        <dbReference type="PROSITE" id="PS50076"/>
    </source>
</evidence>
<keyword evidence="1" id="KW-0802">TPR repeat</keyword>
<dbReference type="PROSITE" id="PS50005">
    <property type="entry name" value="TPR"/>
    <property type="match status" value="1"/>
</dbReference>
<dbReference type="InterPro" id="IPR011990">
    <property type="entry name" value="TPR-like_helical_dom_sf"/>
</dbReference>
<evidence type="ECO:0000256" key="2">
    <source>
        <dbReference type="SAM" id="Coils"/>
    </source>
</evidence>
<evidence type="ECO:0000313" key="5">
    <source>
        <dbReference type="EMBL" id="CAE4580003.1"/>
    </source>
</evidence>
<feature type="coiled-coil region" evidence="2">
    <location>
        <begin position="987"/>
        <end position="1014"/>
    </location>
</feature>
<feature type="region of interest" description="Disordered" evidence="3">
    <location>
        <begin position="1040"/>
        <end position="1078"/>
    </location>
</feature>
<gene>
    <name evidence="5" type="ORF">AMON00008_LOCUS18541</name>
</gene>
<dbReference type="SUPFAM" id="SSF48452">
    <property type="entry name" value="TPR-like"/>
    <property type="match status" value="2"/>
</dbReference>
<dbReference type="PROSITE" id="PS50076">
    <property type="entry name" value="DNAJ_2"/>
    <property type="match status" value="1"/>
</dbReference>
<dbReference type="InterPro" id="IPR001623">
    <property type="entry name" value="DnaJ_domain"/>
</dbReference>
<dbReference type="Pfam" id="PF01556">
    <property type="entry name" value="DnaJ_C"/>
    <property type="match status" value="1"/>
</dbReference>
<dbReference type="Pfam" id="PF00226">
    <property type="entry name" value="DnaJ"/>
    <property type="match status" value="1"/>
</dbReference>
<dbReference type="CDD" id="cd06257">
    <property type="entry name" value="DnaJ"/>
    <property type="match status" value="1"/>
</dbReference>
<reference evidence="5" key="1">
    <citation type="submission" date="2021-01" db="EMBL/GenBank/DDBJ databases">
        <authorList>
            <person name="Corre E."/>
            <person name="Pelletier E."/>
            <person name="Niang G."/>
            <person name="Scheremetjew M."/>
            <person name="Finn R."/>
            <person name="Kale V."/>
            <person name="Holt S."/>
            <person name="Cochrane G."/>
            <person name="Meng A."/>
            <person name="Brown T."/>
            <person name="Cohen L."/>
        </authorList>
    </citation>
    <scope>NUCLEOTIDE SEQUENCE</scope>
    <source>
        <strain evidence="5">CCMP3105</strain>
    </source>
</reference>
<dbReference type="Gene3D" id="1.25.40.10">
    <property type="entry name" value="Tetratricopeptide repeat domain"/>
    <property type="match status" value="2"/>
</dbReference>
<feature type="region of interest" description="Disordered" evidence="3">
    <location>
        <begin position="1"/>
        <end position="25"/>
    </location>
</feature>
<dbReference type="Gene3D" id="1.10.287.110">
    <property type="entry name" value="DnaJ domain"/>
    <property type="match status" value="1"/>
</dbReference>
<feature type="region of interest" description="Disordered" evidence="3">
    <location>
        <begin position="782"/>
        <end position="804"/>
    </location>
</feature>
<proteinExistence type="predicted"/>
<feature type="region of interest" description="Disordered" evidence="3">
    <location>
        <begin position="541"/>
        <end position="576"/>
    </location>
</feature>
<protein>
    <recommendedName>
        <fullName evidence="4">J domain-containing protein</fullName>
    </recommendedName>
</protein>
<dbReference type="PANTHER" id="PTHR36492:SF2">
    <property type="entry name" value="[ACYL-CARRIER-PROTEIN] PHOSPHODIESTERASE PPTH"/>
    <property type="match status" value="1"/>
</dbReference>
<dbReference type="EMBL" id="HBNR01027361">
    <property type="protein sequence ID" value="CAE4580003.1"/>
    <property type="molecule type" value="Transcribed_RNA"/>
</dbReference>
<sequence length="1657" mass="187121">MYRSAGAKAKAKAAPREPPAGGNALVTFDAQLATQQKKAEIEKHRGGPKEVAEYTGPKIKWEDTGLYKAMVRSSEIEEELTKIRNLIRKRTDPMYEPDDEDFNVAPVKKFNVKVDYYKLLDIDDFATARDIKGAYKKMALQYHPDKNRDKKPDELRAMQEEFEKIQEAYEVLGDRATRRQYDRAKFDEARAKSQGMNSSMYSQKTDTDGNFWGRWTGKKEKKTMTMEDLRALSKSQKVPKAPDLKVEVRLSLEKALRGGLKMREVRRDRMQRSFGGAQQNAHVFHVMVEPGQADGSEYRLEGDGNWTGVNALPGDLVFLFRHKPHAHLRQVPPAAEGGLEVSLPLRVRARAADRVLAAWTPTFKGQMALVRFLNPLLDFAPSKACSVTFRVEQEGLPLAEDKTRRGPLRLTVNVQLEGDTLVPCLEAACCRETLLRRYNRHFNHQPHLKVDFRAAGPSGRPVRHYLASSARERDGRQVWLPAVLTVWEAPPETDPVRFAKAASSLGFQAQRDPLRFLWGYHPGLWRRPLPRPRHFRLSDDELASDEESETGDARAPPPPALVAPRAEEPGSVGGRDAFDFDMLEEKLPVQEEGGEQQPSPRRKRPLSEKEEFLLQFNLGPIDGFPEPDSEEEGGPLAGAGAVHLAGTWTMLNLGTGERAQYVITHAPGSSAFTAVQDGHQQVTDGLIEGSSVSWSVGDAACRGRLEEGGQRILDLQVLWRGRSLGAFVGVRASDGAGAVPVARPARRKARPGDAQVELEEEDEEGEEERELTRLIRQKQTEMEQAKRKWSNRKQRIQGEREEEESTLRELLEKDKKREYERIEKEMNGLRSGFEFQITAEKKWMEEFTREVPFENEWVCVFKPSMVARRKPAEEAPISRRIMFDEVVKAKIKPTDDYWVQLQGSDDWCLIWHQKHGKLLQKWFGRNQQRFLDLDKKIEERRHVRNKTFLDYKRKRKEVSEWSIPPGPSAEERCEIEDAEGEHLCGLLEPILKELREHKARLRELRQKRLEAAGERAQRAAGGGSRLAGGQLPAGFRLEEAGEEAQAPGQQGQPPQQQQAAAAEPPPAEGWEAKKQAGDRAFKEKDWNTALACYSQALEAGGGDLESLQCATLLSNRALVHGKLFDWQKSLEDATDATIHETEWPKGWLRRATAELRLYKNREALASLTRGLQCAGKVASQFLPLITECEAALYSDRDVPGQRDDDPGTAAERIAKFRDEGSKAFEEGTLGVAVLCYTRALYHRSMMEGRDEAIVLSNRSAAFLKLGLPSEAAADALAASEKDDRWAKPLVRAGQAALLLDDFKAAYQYFARARRLEEHSQAASSGVNDCLQRIVRWEYTAATRRWGRFTVDRQRPREGLRVWALSDVFFDQLGVPEWCKGLSSSAFRDDVLMLAGNLADSLPNLRFALTVLKSKFRRVFFVPGNHDLWVRRATLQSMIKGERVKNEEREMVDSVSKLLEVLKVCDELGVETAPAEVAGGVFVVPMLSWYSRDFISREVRKQHASETDAEAKVTIDQWIKWPFPAGSDDAWKFFMRTNEAALRAVLLAKTAFERFSSVQAQVLTMTHFLTRAELSIDWTIPGIWDYIGCEGLDEQIRAIGSDLHVYGRACTGHPATTLEGVHYVHNYIGSTEKHRPSMAPFCIYNRGDVLPAVQPSTR</sequence>
<dbReference type="InterPro" id="IPR002939">
    <property type="entry name" value="DnaJ_C"/>
</dbReference>
<dbReference type="PRINTS" id="PR00625">
    <property type="entry name" value="JDOMAIN"/>
</dbReference>
<dbReference type="InterPro" id="IPR029052">
    <property type="entry name" value="Metallo-depent_PP-like"/>
</dbReference>
<accession>A0A7S4QD74</accession>
<dbReference type="SUPFAM" id="SSF49493">
    <property type="entry name" value="HSP40/DnaJ peptide-binding domain"/>
    <property type="match status" value="1"/>
</dbReference>
<feature type="compositionally biased region" description="Acidic residues" evidence="3">
    <location>
        <begin position="541"/>
        <end position="550"/>
    </location>
</feature>
<dbReference type="PANTHER" id="PTHR36492">
    <property type="match status" value="1"/>
</dbReference>
<dbReference type="GO" id="GO:0006457">
    <property type="term" value="P:protein folding"/>
    <property type="evidence" value="ECO:0007669"/>
    <property type="project" value="InterPro"/>
</dbReference>
<dbReference type="SUPFAM" id="SSF56300">
    <property type="entry name" value="Metallo-dependent phosphatases"/>
    <property type="match status" value="1"/>
</dbReference>
<name>A0A7S4QD74_9DINO</name>
<dbReference type="SMART" id="SM00028">
    <property type="entry name" value="TPR"/>
    <property type="match status" value="5"/>
</dbReference>
<feature type="region of interest" description="Disordered" evidence="3">
    <location>
        <begin position="743"/>
        <end position="768"/>
    </location>
</feature>
<feature type="compositionally biased region" description="Acidic residues" evidence="3">
    <location>
        <begin position="756"/>
        <end position="768"/>
    </location>
</feature>
<dbReference type="Gene3D" id="2.60.260.20">
    <property type="entry name" value="Urease metallochaperone UreE, N-terminal domain"/>
    <property type="match status" value="1"/>
</dbReference>
<dbReference type="InterPro" id="IPR008971">
    <property type="entry name" value="HSP40/DnaJ_pept-bd"/>
</dbReference>
<dbReference type="GO" id="GO:0051082">
    <property type="term" value="F:unfolded protein binding"/>
    <property type="evidence" value="ECO:0007669"/>
    <property type="project" value="InterPro"/>
</dbReference>
<feature type="compositionally biased region" description="Low complexity" evidence="3">
    <location>
        <begin position="1043"/>
        <end position="1062"/>
    </location>
</feature>
<dbReference type="InterPro" id="IPR018253">
    <property type="entry name" value="DnaJ_domain_CS"/>
</dbReference>
<feature type="repeat" description="TPR" evidence="1">
    <location>
        <begin position="1286"/>
        <end position="1319"/>
    </location>
</feature>
<dbReference type="InterPro" id="IPR052963">
    <property type="entry name" value="Pantetheine_PDE"/>
</dbReference>
<dbReference type="InterPro" id="IPR036869">
    <property type="entry name" value="J_dom_sf"/>
</dbReference>
<dbReference type="PROSITE" id="PS00636">
    <property type="entry name" value="DNAJ_1"/>
    <property type="match status" value="1"/>
</dbReference>